<dbReference type="KEGG" id="bsd:BLASA_0249"/>
<evidence type="ECO:0000256" key="1">
    <source>
        <dbReference type="SAM" id="Phobius"/>
    </source>
</evidence>
<sequence>MSPDRASRRRTAVELGVLQVGYLLFLAPWFLVAIGGAMGMANANSSWAALLIYGWFGYPFVAVTTTVIAWVLFGTGRLAAARWTNRVPLLWVVVGAAVLTWIFTAG</sequence>
<dbReference type="AlphaFoldDB" id="H6RL97"/>
<evidence type="ECO:0000313" key="2">
    <source>
        <dbReference type="EMBL" id="CCG01227.1"/>
    </source>
</evidence>
<name>H6RL97_BLASD</name>
<feature type="transmembrane region" description="Helical" evidence="1">
    <location>
        <begin position="20"/>
        <end position="41"/>
    </location>
</feature>
<dbReference type="EMBL" id="FO117623">
    <property type="protein sequence ID" value="CCG01227.1"/>
    <property type="molecule type" value="Genomic_DNA"/>
</dbReference>
<protein>
    <submittedName>
        <fullName evidence="2">Uncharacterized protein</fullName>
    </submittedName>
</protein>
<accession>H6RL97</accession>
<reference evidence="3" key="2">
    <citation type="submission" date="2012-02" db="EMBL/GenBank/DDBJ databases">
        <title>Complete genome sequence of Blastococcus saxobsidens strain DD2.</title>
        <authorList>
            <person name="Genoscope."/>
        </authorList>
    </citation>
    <scope>NUCLEOTIDE SEQUENCE [LARGE SCALE GENOMIC DNA]</scope>
    <source>
        <strain evidence="3">DD2</strain>
    </source>
</reference>
<keyword evidence="1" id="KW-0472">Membrane</keyword>
<evidence type="ECO:0000313" key="3">
    <source>
        <dbReference type="Proteomes" id="UP000007517"/>
    </source>
</evidence>
<organism evidence="2 3">
    <name type="scientific">Blastococcus saxobsidens (strain DD2)</name>
    <dbReference type="NCBI Taxonomy" id="1146883"/>
    <lineage>
        <taxon>Bacteria</taxon>
        <taxon>Bacillati</taxon>
        <taxon>Actinomycetota</taxon>
        <taxon>Actinomycetes</taxon>
        <taxon>Geodermatophilales</taxon>
        <taxon>Geodermatophilaceae</taxon>
        <taxon>Blastococcus</taxon>
    </lineage>
</organism>
<keyword evidence="3" id="KW-1185">Reference proteome</keyword>
<gene>
    <name evidence="2" type="ordered locus">BLASA_0249</name>
</gene>
<proteinExistence type="predicted"/>
<keyword evidence="1" id="KW-1133">Transmembrane helix</keyword>
<feature type="transmembrane region" description="Helical" evidence="1">
    <location>
        <begin position="47"/>
        <end position="73"/>
    </location>
</feature>
<feature type="transmembrane region" description="Helical" evidence="1">
    <location>
        <begin position="85"/>
        <end position="103"/>
    </location>
</feature>
<dbReference type="OrthoDB" id="5193773at2"/>
<dbReference type="HOGENOM" id="CLU_2217933_0_0_11"/>
<dbReference type="RefSeq" id="WP_014374144.1">
    <property type="nucleotide sequence ID" value="NC_016943.1"/>
</dbReference>
<dbReference type="Proteomes" id="UP000007517">
    <property type="component" value="Chromosome"/>
</dbReference>
<keyword evidence="1" id="KW-0812">Transmembrane</keyword>
<reference evidence="2 3" key="1">
    <citation type="journal article" date="2012" name="J. Bacteriol.">
        <title>Genome Sequence of Blastococcus saxobsidens DD2, a Stone-Inhabiting Bacterium.</title>
        <authorList>
            <person name="Chouaia B."/>
            <person name="Crotti E."/>
            <person name="Brusetti L."/>
            <person name="Daffonchio D."/>
            <person name="Essoussi I."/>
            <person name="Nouioui I."/>
            <person name="Sbissi I."/>
            <person name="Ghodhbane-Gtari F."/>
            <person name="Gtari M."/>
            <person name="Vacherie B."/>
            <person name="Barbe V."/>
            <person name="Medigue C."/>
            <person name="Gury J."/>
            <person name="Pujic P."/>
            <person name="Normand P."/>
        </authorList>
    </citation>
    <scope>NUCLEOTIDE SEQUENCE [LARGE SCALE GENOMIC DNA]</scope>
    <source>
        <strain evidence="2 3">DD2</strain>
    </source>
</reference>